<dbReference type="Gene3D" id="3.30.420.10">
    <property type="entry name" value="Ribonuclease H-like superfamily/Ribonuclease H"/>
    <property type="match status" value="1"/>
</dbReference>
<proteinExistence type="predicted"/>
<dbReference type="GO" id="GO:0003676">
    <property type="term" value="F:nucleic acid binding"/>
    <property type="evidence" value="ECO:0007669"/>
    <property type="project" value="InterPro"/>
</dbReference>
<protein>
    <recommendedName>
        <fullName evidence="4">Tc1-like transposase DDE domain-containing protein</fullName>
    </recommendedName>
</protein>
<gene>
    <name evidence="2" type="ORF">PIBRA_LOCUS7270</name>
</gene>
<dbReference type="AlphaFoldDB" id="A0A9P0XC33"/>
<comment type="caution">
    <text evidence="2">The sequence shown here is derived from an EMBL/GenBank/DDBJ whole genome shotgun (WGS) entry which is preliminary data.</text>
</comment>
<name>A0A9P0XC33_PIEBR</name>
<evidence type="ECO:0000313" key="2">
    <source>
        <dbReference type="EMBL" id="CAH4030644.1"/>
    </source>
</evidence>
<evidence type="ECO:0008006" key="4">
    <source>
        <dbReference type="Google" id="ProtNLM"/>
    </source>
</evidence>
<dbReference type="InterPro" id="IPR036397">
    <property type="entry name" value="RNaseH_sf"/>
</dbReference>
<keyword evidence="3" id="KW-1185">Reference proteome</keyword>
<dbReference type="EMBL" id="CALOZG010000010">
    <property type="protein sequence ID" value="CAH4030644.1"/>
    <property type="molecule type" value="Genomic_DNA"/>
</dbReference>
<organism evidence="2 3">
    <name type="scientific">Pieris brassicae</name>
    <name type="common">White butterfly</name>
    <name type="synonym">Large white butterfly</name>
    <dbReference type="NCBI Taxonomy" id="7116"/>
    <lineage>
        <taxon>Eukaryota</taxon>
        <taxon>Metazoa</taxon>
        <taxon>Ecdysozoa</taxon>
        <taxon>Arthropoda</taxon>
        <taxon>Hexapoda</taxon>
        <taxon>Insecta</taxon>
        <taxon>Pterygota</taxon>
        <taxon>Neoptera</taxon>
        <taxon>Endopterygota</taxon>
        <taxon>Lepidoptera</taxon>
        <taxon>Glossata</taxon>
        <taxon>Ditrysia</taxon>
        <taxon>Papilionoidea</taxon>
        <taxon>Pieridae</taxon>
        <taxon>Pierinae</taxon>
        <taxon>Pieris</taxon>
    </lineage>
</organism>
<feature type="region of interest" description="Disordered" evidence="1">
    <location>
        <begin position="44"/>
        <end position="68"/>
    </location>
</feature>
<dbReference type="Proteomes" id="UP001152562">
    <property type="component" value="Unassembled WGS sequence"/>
</dbReference>
<evidence type="ECO:0000256" key="1">
    <source>
        <dbReference type="SAM" id="MobiDB-lite"/>
    </source>
</evidence>
<accession>A0A9P0XC33</accession>
<feature type="compositionally biased region" description="Acidic residues" evidence="1">
    <location>
        <begin position="51"/>
        <end position="66"/>
    </location>
</feature>
<sequence>MIESPLLQVLRLPPYHCDLNPSEMVWASMKRKVAMVNIGKLANEMPNLASDSEESSDSEDEDEDLDDIRPLNIVHLDHNYNKII</sequence>
<evidence type="ECO:0000313" key="3">
    <source>
        <dbReference type="Proteomes" id="UP001152562"/>
    </source>
</evidence>
<reference evidence="2" key="1">
    <citation type="submission" date="2022-05" db="EMBL/GenBank/DDBJ databases">
        <authorList>
            <person name="Okamura Y."/>
        </authorList>
    </citation>
    <scope>NUCLEOTIDE SEQUENCE</scope>
</reference>